<name>A0A4Y9ZEC2_9AGAM</name>
<dbReference type="AlphaFoldDB" id="A0A4Y9ZEC2"/>
<protein>
    <submittedName>
        <fullName evidence="2">Uncharacterized protein</fullName>
    </submittedName>
</protein>
<dbReference type="EMBL" id="SEOQ01000022">
    <property type="protein sequence ID" value="TFY72181.1"/>
    <property type="molecule type" value="Genomic_DNA"/>
</dbReference>
<keyword evidence="3" id="KW-1185">Reference proteome</keyword>
<feature type="compositionally biased region" description="Low complexity" evidence="1">
    <location>
        <begin position="187"/>
        <end position="210"/>
    </location>
</feature>
<evidence type="ECO:0000313" key="2">
    <source>
        <dbReference type="EMBL" id="TFY72181.1"/>
    </source>
</evidence>
<feature type="compositionally biased region" description="Pro residues" evidence="1">
    <location>
        <begin position="175"/>
        <end position="186"/>
    </location>
</feature>
<proteinExistence type="predicted"/>
<feature type="compositionally biased region" description="Acidic residues" evidence="1">
    <location>
        <begin position="79"/>
        <end position="95"/>
    </location>
</feature>
<comment type="caution">
    <text evidence="2">The sequence shown here is derived from an EMBL/GenBank/DDBJ whole genome shotgun (WGS) entry which is preliminary data.</text>
</comment>
<evidence type="ECO:0000313" key="3">
    <source>
        <dbReference type="Proteomes" id="UP000298327"/>
    </source>
</evidence>
<dbReference type="Proteomes" id="UP000298327">
    <property type="component" value="Unassembled WGS sequence"/>
</dbReference>
<dbReference type="OrthoDB" id="10473591at2759"/>
<organism evidence="2 3">
    <name type="scientific">Dentipellis fragilis</name>
    <dbReference type="NCBI Taxonomy" id="205917"/>
    <lineage>
        <taxon>Eukaryota</taxon>
        <taxon>Fungi</taxon>
        <taxon>Dikarya</taxon>
        <taxon>Basidiomycota</taxon>
        <taxon>Agaricomycotina</taxon>
        <taxon>Agaricomycetes</taxon>
        <taxon>Russulales</taxon>
        <taxon>Hericiaceae</taxon>
        <taxon>Dentipellis</taxon>
    </lineage>
</organism>
<reference evidence="2 3" key="1">
    <citation type="submission" date="2019-02" db="EMBL/GenBank/DDBJ databases">
        <title>Genome sequencing of the rare red list fungi Dentipellis fragilis.</title>
        <authorList>
            <person name="Buettner E."/>
            <person name="Kellner H."/>
        </authorList>
    </citation>
    <scope>NUCLEOTIDE SEQUENCE [LARGE SCALE GENOMIC DNA]</scope>
    <source>
        <strain evidence="2 3">DSM 105465</strain>
    </source>
</reference>
<accession>A0A4Y9ZEC2</accession>
<feature type="compositionally biased region" description="Polar residues" evidence="1">
    <location>
        <begin position="52"/>
        <end position="66"/>
    </location>
</feature>
<feature type="region of interest" description="Disordered" evidence="1">
    <location>
        <begin position="33"/>
        <end position="110"/>
    </location>
</feature>
<gene>
    <name evidence="2" type="ORF">EVG20_g826</name>
</gene>
<evidence type="ECO:0000256" key="1">
    <source>
        <dbReference type="SAM" id="MobiDB-lite"/>
    </source>
</evidence>
<sequence>MQNTLASSSICSPRPVPWAQTPTIRRATLSQWTAQLIDAERPPSASEPDGSSFITPPNYQTYTPASLCSPATDCQDTLSPEDDEDADAEADDEAVLSDGETTWAAGPTPVSLQQYNSDYEAHIRDLYSGFSEAPPPELVRGLVSVVGDDGRPQSIEVPLGVRSPDFVSSDLEPAHCPPTPVSPPPSTRVLRPRPVGSGRNSSSPGSSGRPRPADPSTAPPSKRRRRI</sequence>
<feature type="region of interest" description="Disordered" evidence="1">
    <location>
        <begin position="148"/>
        <end position="227"/>
    </location>
</feature>